<evidence type="ECO:0000313" key="1">
    <source>
        <dbReference type="EMBL" id="GIY18188.1"/>
    </source>
</evidence>
<reference evidence="1 2" key="1">
    <citation type="submission" date="2021-06" db="EMBL/GenBank/DDBJ databases">
        <title>Caerostris darwini draft genome.</title>
        <authorList>
            <person name="Kono N."/>
            <person name="Arakawa K."/>
        </authorList>
    </citation>
    <scope>NUCLEOTIDE SEQUENCE [LARGE SCALE GENOMIC DNA]</scope>
</reference>
<name>A0AAV4R793_9ARAC</name>
<accession>A0AAV4R793</accession>
<evidence type="ECO:0000313" key="2">
    <source>
        <dbReference type="Proteomes" id="UP001054837"/>
    </source>
</evidence>
<sequence length="111" mass="12212">MDVTVTLTINRAPSEERLPLKDESAGVDWGRVQTDCRCPEEDGAEPPRAENLLMPRVMEMYRCQADEEGAMRNIASISVSSALKCGEACYYYESRLPLSASDGGVQSHALN</sequence>
<keyword evidence="2" id="KW-1185">Reference proteome</keyword>
<dbReference type="AlphaFoldDB" id="A0AAV4R793"/>
<dbReference type="Proteomes" id="UP001054837">
    <property type="component" value="Unassembled WGS sequence"/>
</dbReference>
<comment type="caution">
    <text evidence="1">The sequence shown here is derived from an EMBL/GenBank/DDBJ whole genome shotgun (WGS) entry which is preliminary data.</text>
</comment>
<organism evidence="1 2">
    <name type="scientific">Caerostris darwini</name>
    <dbReference type="NCBI Taxonomy" id="1538125"/>
    <lineage>
        <taxon>Eukaryota</taxon>
        <taxon>Metazoa</taxon>
        <taxon>Ecdysozoa</taxon>
        <taxon>Arthropoda</taxon>
        <taxon>Chelicerata</taxon>
        <taxon>Arachnida</taxon>
        <taxon>Araneae</taxon>
        <taxon>Araneomorphae</taxon>
        <taxon>Entelegynae</taxon>
        <taxon>Araneoidea</taxon>
        <taxon>Araneidae</taxon>
        <taxon>Caerostris</taxon>
    </lineage>
</organism>
<gene>
    <name evidence="1" type="ORF">CDAR_40251</name>
</gene>
<dbReference type="EMBL" id="BPLQ01005872">
    <property type="protein sequence ID" value="GIY18188.1"/>
    <property type="molecule type" value="Genomic_DNA"/>
</dbReference>
<proteinExistence type="predicted"/>
<protein>
    <submittedName>
        <fullName evidence="1">Uncharacterized protein</fullName>
    </submittedName>
</protein>